<name>A0A7E4ZZ03_PANRE</name>
<keyword evidence="1" id="KW-1185">Reference proteome</keyword>
<sequence>MEDATLAPVCNIDYNVATSDRATRPPRAPIFLPDNNFYSHTATISDGRTTYVDKHSRIFFTILVSPDAVSQVRNEAHWEPKGKPNFEKEFERLHSYLEYIDFTPMFFCYVNKGVLESAFKHYNPDLLLHNTTRFLAYKHYDNDEWTRWMFDVVEQYFKGEYESERNGFAEDIFHLINGVDRLDFVTAVENPFTGNENKANVERLPCKGLAVRLSKHYKARLVPLKFRGAISNFEFAVQDKSYLNKPANFNSLYYNQSFSATAFVSNMP</sequence>
<reference evidence="1" key="1">
    <citation type="journal article" date="2013" name="Genetics">
        <title>The draft genome and transcriptome of Panagrellus redivivus are shaped by the harsh demands of a free-living lifestyle.</title>
        <authorList>
            <person name="Srinivasan J."/>
            <person name="Dillman A.R."/>
            <person name="Macchietto M.G."/>
            <person name="Heikkinen L."/>
            <person name="Lakso M."/>
            <person name="Fracchia K.M."/>
            <person name="Antoshechkin I."/>
            <person name="Mortazavi A."/>
            <person name="Wong G."/>
            <person name="Sternberg P.W."/>
        </authorList>
    </citation>
    <scope>NUCLEOTIDE SEQUENCE [LARGE SCALE GENOMIC DNA]</scope>
    <source>
        <strain evidence="1">MT8872</strain>
    </source>
</reference>
<dbReference type="Proteomes" id="UP000492821">
    <property type="component" value="Unassembled WGS sequence"/>
</dbReference>
<evidence type="ECO:0000313" key="2">
    <source>
        <dbReference type="WBParaSite" id="Pan_g4519.t1"/>
    </source>
</evidence>
<dbReference type="WBParaSite" id="Pan_g4519.t1">
    <property type="protein sequence ID" value="Pan_g4519.t1"/>
    <property type="gene ID" value="Pan_g4519"/>
</dbReference>
<evidence type="ECO:0000313" key="1">
    <source>
        <dbReference type="Proteomes" id="UP000492821"/>
    </source>
</evidence>
<protein>
    <submittedName>
        <fullName evidence="2">BTB domain-containing protein</fullName>
    </submittedName>
</protein>
<dbReference type="AlphaFoldDB" id="A0A7E4ZZ03"/>
<proteinExistence type="predicted"/>
<reference evidence="2" key="2">
    <citation type="submission" date="2020-10" db="UniProtKB">
        <authorList>
            <consortium name="WormBaseParasite"/>
        </authorList>
    </citation>
    <scope>IDENTIFICATION</scope>
</reference>
<accession>A0A7E4ZZ03</accession>
<organism evidence="1 2">
    <name type="scientific">Panagrellus redivivus</name>
    <name type="common">Microworm</name>
    <dbReference type="NCBI Taxonomy" id="6233"/>
    <lineage>
        <taxon>Eukaryota</taxon>
        <taxon>Metazoa</taxon>
        <taxon>Ecdysozoa</taxon>
        <taxon>Nematoda</taxon>
        <taxon>Chromadorea</taxon>
        <taxon>Rhabditida</taxon>
        <taxon>Tylenchina</taxon>
        <taxon>Panagrolaimomorpha</taxon>
        <taxon>Panagrolaimoidea</taxon>
        <taxon>Panagrolaimidae</taxon>
        <taxon>Panagrellus</taxon>
    </lineage>
</organism>